<dbReference type="Gene3D" id="3.30.70.920">
    <property type="match status" value="1"/>
</dbReference>
<dbReference type="Gene3D" id="1.10.10.10">
    <property type="entry name" value="Winged helix-like DNA-binding domain superfamily/Winged helix DNA-binding domain"/>
    <property type="match status" value="1"/>
</dbReference>
<dbReference type="Pfam" id="PF01037">
    <property type="entry name" value="AsnC_trans_reg"/>
    <property type="match status" value="1"/>
</dbReference>
<dbReference type="SMART" id="SM00344">
    <property type="entry name" value="HTH_ASNC"/>
    <property type="match status" value="1"/>
</dbReference>
<dbReference type="Pfam" id="PF13412">
    <property type="entry name" value="HTH_24"/>
    <property type="match status" value="1"/>
</dbReference>
<dbReference type="PANTHER" id="PTHR30154">
    <property type="entry name" value="LEUCINE-RESPONSIVE REGULATORY PROTEIN"/>
    <property type="match status" value="1"/>
</dbReference>
<evidence type="ECO:0000256" key="1">
    <source>
        <dbReference type="ARBA" id="ARBA00023015"/>
    </source>
</evidence>
<dbReference type="InterPro" id="IPR036390">
    <property type="entry name" value="WH_DNA-bd_sf"/>
</dbReference>
<keyword evidence="3" id="KW-0804">Transcription</keyword>
<name>A0A7V7PLQ8_9HYPH</name>
<dbReference type="GO" id="GO:0005829">
    <property type="term" value="C:cytosol"/>
    <property type="evidence" value="ECO:0007669"/>
    <property type="project" value="TreeGrafter"/>
</dbReference>
<dbReference type="GO" id="GO:0043200">
    <property type="term" value="P:response to amino acid"/>
    <property type="evidence" value="ECO:0007669"/>
    <property type="project" value="TreeGrafter"/>
</dbReference>
<dbReference type="PANTHER" id="PTHR30154:SF34">
    <property type="entry name" value="TRANSCRIPTIONAL REGULATOR AZLB"/>
    <property type="match status" value="1"/>
</dbReference>
<keyword evidence="6" id="KW-1185">Reference proteome</keyword>
<accession>A0A7V7PLQ8</accession>
<dbReference type="InterPro" id="IPR011008">
    <property type="entry name" value="Dimeric_a/b-barrel"/>
</dbReference>
<evidence type="ECO:0000256" key="3">
    <source>
        <dbReference type="ARBA" id="ARBA00023163"/>
    </source>
</evidence>
<dbReference type="SUPFAM" id="SSF54909">
    <property type="entry name" value="Dimeric alpha+beta barrel"/>
    <property type="match status" value="1"/>
</dbReference>
<dbReference type="PROSITE" id="PS00519">
    <property type="entry name" value="HTH_ASNC_1"/>
    <property type="match status" value="1"/>
</dbReference>
<keyword evidence="1" id="KW-0805">Transcription regulation</keyword>
<protein>
    <submittedName>
        <fullName evidence="5">Lrp/AsnC family transcriptional regulator</fullName>
    </submittedName>
</protein>
<reference evidence="5 6" key="1">
    <citation type="submission" date="2019-09" db="EMBL/GenBank/DDBJ databases">
        <title>YIM 132180 draft genome.</title>
        <authorList>
            <person name="Zhang K."/>
        </authorList>
    </citation>
    <scope>NUCLEOTIDE SEQUENCE [LARGE SCALE GENOMIC DNA]</scope>
    <source>
        <strain evidence="5 6">YIM 132180</strain>
    </source>
</reference>
<dbReference type="InterPro" id="IPR011991">
    <property type="entry name" value="ArsR-like_HTH"/>
</dbReference>
<dbReference type="InterPro" id="IPR019887">
    <property type="entry name" value="Tscrpt_reg_AsnC/Lrp_C"/>
</dbReference>
<dbReference type="CDD" id="cd00090">
    <property type="entry name" value="HTH_ARSR"/>
    <property type="match status" value="1"/>
</dbReference>
<evidence type="ECO:0000259" key="4">
    <source>
        <dbReference type="PROSITE" id="PS50956"/>
    </source>
</evidence>
<dbReference type="InterPro" id="IPR036388">
    <property type="entry name" value="WH-like_DNA-bd_sf"/>
</dbReference>
<sequence length="154" mass="17405">MTIRLDEIDRRILRALQRDGRIANNDLARAVGLSPSPCLRRVRALEDAGVIDRYVAILNSARLGKGQTFFTRIWLSAQDEGTIAEFTAEIMRLPEVLECYIMLGDCDAMIRVQAADIAEYRRFQSEKLSRIAAIRNVKSDVPSQIIKQTTELPV</sequence>
<dbReference type="FunFam" id="1.10.10.10:FF:000186">
    <property type="entry name" value="AsnC family transcriptional regulator"/>
    <property type="match status" value="1"/>
</dbReference>
<feature type="domain" description="HTH asnC-type" evidence="4">
    <location>
        <begin position="5"/>
        <end position="66"/>
    </location>
</feature>
<evidence type="ECO:0000313" key="5">
    <source>
        <dbReference type="EMBL" id="KAB0677337.1"/>
    </source>
</evidence>
<dbReference type="AlphaFoldDB" id="A0A7V7PLQ8"/>
<dbReference type="InterPro" id="IPR000485">
    <property type="entry name" value="AsnC-type_HTH_dom"/>
</dbReference>
<evidence type="ECO:0000313" key="6">
    <source>
        <dbReference type="Proteomes" id="UP000432089"/>
    </source>
</evidence>
<dbReference type="EMBL" id="VZDO01000017">
    <property type="protein sequence ID" value="KAB0677337.1"/>
    <property type="molecule type" value="Genomic_DNA"/>
</dbReference>
<organism evidence="5 6">
    <name type="scientific">Plantimonas leprariae</name>
    <dbReference type="NCBI Taxonomy" id="2615207"/>
    <lineage>
        <taxon>Bacteria</taxon>
        <taxon>Pseudomonadati</taxon>
        <taxon>Pseudomonadota</taxon>
        <taxon>Alphaproteobacteria</taxon>
        <taxon>Hyphomicrobiales</taxon>
        <taxon>Aurantimonadaceae</taxon>
        <taxon>Plantimonas</taxon>
    </lineage>
</organism>
<dbReference type="SUPFAM" id="SSF46785">
    <property type="entry name" value="Winged helix' DNA-binding domain"/>
    <property type="match status" value="1"/>
</dbReference>
<comment type="caution">
    <text evidence="5">The sequence shown here is derived from an EMBL/GenBank/DDBJ whole genome shotgun (WGS) entry which is preliminary data.</text>
</comment>
<dbReference type="GO" id="GO:0006355">
    <property type="term" value="P:regulation of DNA-templated transcription"/>
    <property type="evidence" value="ECO:0007669"/>
    <property type="project" value="UniProtKB-ARBA"/>
</dbReference>
<dbReference type="PRINTS" id="PR00033">
    <property type="entry name" value="HTHASNC"/>
</dbReference>
<keyword evidence="2" id="KW-0238">DNA-binding</keyword>
<dbReference type="InterPro" id="IPR019885">
    <property type="entry name" value="Tscrpt_reg_HTH_AsnC-type_CS"/>
</dbReference>
<evidence type="ECO:0000256" key="2">
    <source>
        <dbReference type="ARBA" id="ARBA00023125"/>
    </source>
</evidence>
<dbReference type="InterPro" id="IPR019888">
    <property type="entry name" value="Tscrpt_reg_AsnC-like"/>
</dbReference>
<dbReference type="PROSITE" id="PS50956">
    <property type="entry name" value="HTH_ASNC_2"/>
    <property type="match status" value="1"/>
</dbReference>
<gene>
    <name evidence="5" type="ORF">F6X38_18250</name>
</gene>
<dbReference type="GO" id="GO:0043565">
    <property type="term" value="F:sequence-specific DNA binding"/>
    <property type="evidence" value="ECO:0007669"/>
    <property type="project" value="InterPro"/>
</dbReference>
<proteinExistence type="predicted"/>
<dbReference type="Proteomes" id="UP000432089">
    <property type="component" value="Unassembled WGS sequence"/>
</dbReference>